<dbReference type="PANTHER" id="PTHR34406">
    <property type="entry name" value="PROTEIN YCEI"/>
    <property type="match status" value="1"/>
</dbReference>
<dbReference type="SUPFAM" id="SSF101874">
    <property type="entry name" value="YceI-like"/>
    <property type="match status" value="1"/>
</dbReference>
<dbReference type="STRING" id="264462.Bd2836"/>
<dbReference type="InterPro" id="IPR036761">
    <property type="entry name" value="TTHA0802/YceI-like_sf"/>
</dbReference>
<dbReference type="PANTHER" id="PTHR34406:SF1">
    <property type="entry name" value="PROTEIN YCEI"/>
    <property type="match status" value="1"/>
</dbReference>
<dbReference type="SMART" id="SM00867">
    <property type="entry name" value="YceI"/>
    <property type="match status" value="1"/>
</dbReference>
<organism evidence="2 3">
    <name type="scientific">Bdellovibrio bacteriovorus (strain ATCC 15356 / DSM 50701 / NCIMB 9529 / HD100)</name>
    <dbReference type="NCBI Taxonomy" id="264462"/>
    <lineage>
        <taxon>Bacteria</taxon>
        <taxon>Pseudomonadati</taxon>
        <taxon>Bdellovibrionota</taxon>
        <taxon>Bdellovibrionia</taxon>
        <taxon>Bdellovibrionales</taxon>
        <taxon>Pseudobdellovibrionaceae</taxon>
        <taxon>Bdellovibrio</taxon>
    </lineage>
</organism>
<dbReference type="Gene3D" id="2.40.128.110">
    <property type="entry name" value="Lipid/polyisoprenoid-binding, YceI-like"/>
    <property type="match status" value="1"/>
</dbReference>
<dbReference type="RefSeq" id="WP_011165221.1">
    <property type="nucleotide sequence ID" value="NC_005363.1"/>
</dbReference>
<dbReference type="Pfam" id="PF04264">
    <property type="entry name" value="YceI"/>
    <property type="match status" value="1"/>
</dbReference>
<dbReference type="KEGG" id="bba:Bd2836"/>
<sequence>MTASKWNIDPMHSSANFTIKHMMIAKVHGGFEKLSGSLNLDSSDITKSSIEAVIDAASINTREAQRDTHLKSADFFDVEKYPTLNFRSTKVEKDGDDLKVTGDLTIHGITKEVVLAVEGPTAEMKDPYGNIKIGISATTKIKRKDFGLSWNAALEAGGVLVGDDVSISLDVQFAKQV</sequence>
<proteinExistence type="predicted"/>
<evidence type="ECO:0000259" key="1">
    <source>
        <dbReference type="SMART" id="SM00867"/>
    </source>
</evidence>
<gene>
    <name evidence="2" type="ordered locus">Bd2836</name>
</gene>
<keyword evidence="3" id="KW-1185">Reference proteome</keyword>
<dbReference type="EMBL" id="BX842653">
    <property type="protein sequence ID" value="CAE80618.1"/>
    <property type="molecule type" value="Genomic_DNA"/>
</dbReference>
<reference evidence="2 3" key="1">
    <citation type="journal article" date="2004" name="Science">
        <title>A predator unmasked: life cycle of Bdellovibrio bacteriovorus from a genomic perspective.</title>
        <authorList>
            <person name="Rendulic S."/>
            <person name="Jagtap P."/>
            <person name="Rosinus A."/>
            <person name="Eppinger M."/>
            <person name="Baar C."/>
            <person name="Lanz C."/>
            <person name="Keller H."/>
            <person name="Lambert C."/>
            <person name="Evans K.J."/>
            <person name="Goesmann A."/>
            <person name="Meyer F."/>
            <person name="Sockett R.E."/>
            <person name="Schuster S.C."/>
        </authorList>
    </citation>
    <scope>NUCLEOTIDE SEQUENCE [LARGE SCALE GENOMIC DNA]</scope>
    <source>
        <strain evidence="3">ATCC 15356 / DSM 50701 / NCIMB 9529 / HD100</strain>
    </source>
</reference>
<name>Q6MJE2_BDEBA</name>
<dbReference type="AlphaFoldDB" id="Q6MJE2"/>
<dbReference type="GeneID" id="93013713"/>
<accession>Q6MJE2</accession>
<dbReference type="HOGENOM" id="CLU_071003_3_0_7"/>
<feature type="domain" description="Lipid/polyisoprenoid-binding YceI-like" evidence="1">
    <location>
        <begin position="5"/>
        <end position="174"/>
    </location>
</feature>
<dbReference type="eggNOG" id="COG2353">
    <property type="taxonomic scope" value="Bacteria"/>
</dbReference>
<dbReference type="InterPro" id="IPR007372">
    <property type="entry name" value="Lipid/polyisoprenoid-bd_YceI"/>
</dbReference>
<dbReference type="Proteomes" id="UP000008080">
    <property type="component" value="Chromosome"/>
</dbReference>
<protein>
    <recommendedName>
        <fullName evidence="1">Lipid/polyisoprenoid-binding YceI-like domain-containing protein</fullName>
    </recommendedName>
</protein>
<evidence type="ECO:0000313" key="3">
    <source>
        <dbReference type="Proteomes" id="UP000008080"/>
    </source>
</evidence>
<evidence type="ECO:0000313" key="2">
    <source>
        <dbReference type="EMBL" id="CAE80618.1"/>
    </source>
</evidence>